<evidence type="ECO:0000256" key="8">
    <source>
        <dbReference type="SAM" id="SignalP"/>
    </source>
</evidence>
<dbReference type="AlphaFoldDB" id="A0A1G9KIZ9"/>
<evidence type="ECO:0000256" key="5">
    <source>
        <dbReference type="ARBA" id="ARBA00023136"/>
    </source>
</evidence>
<dbReference type="EMBL" id="LIPY01000124">
    <property type="protein sequence ID" value="KWX69922.1"/>
    <property type="molecule type" value="Genomic_DNA"/>
</dbReference>
<dbReference type="PANTHER" id="PTHR35789:SF1">
    <property type="entry name" value="SPORE GERMINATION PROTEIN B3"/>
    <property type="match status" value="1"/>
</dbReference>
<evidence type="ECO:0000256" key="3">
    <source>
        <dbReference type="ARBA" id="ARBA00022544"/>
    </source>
</evidence>
<evidence type="ECO:0000259" key="9">
    <source>
        <dbReference type="Pfam" id="PF05504"/>
    </source>
</evidence>
<dbReference type="Gene3D" id="3.30.300.210">
    <property type="entry name" value="Nutrient germinant receptor protein C, domain 3"/>
    <property type="match status" value="1"/>
</dbReference>
<dbReference type="NCBIfam" id="TIGR02887">
    <property type="entry name" value="spore_ger_x_C"/>
    <property type="match status" value="1"/>
</dbReference>
<comment type="subcellular location">
    <subcellularLocation>
        <location evidence="1">Membrane</location>
        <topology evidence="1">Lipid-anchor</topology>
    </subcellularLocation>
</comment>
<gene>
    <name evidence="11" type="ORF">AML91_29635</name>
    <name evidence="12" type="ORF">SAMN05216191_103278</name>
</gene>
<organism evidence="12 14">
    <name type="scientific">Paenibacillus jilunlii</name>
    <dbReference type="NCBI Taxonomy" id="682956"/>
    <lineage>
        <taxon>Bacteria</taxon>
        <taxon>Bacillati</taxon>
        <taxon>Bacillota</taxon>
        <taxon>Bacilli</taxon>
        <taxon>Bacillales</taxon>
        <taxon>Paenibacillaceae</taxon>
        <taxon>Paenibacillus</taxon>
    </lineage>
</organism>
<keyword evidence="7" id="KW-0449">Lipoprotein</keyword>
<sequence>MYRHRLFLTFLAAALLLAETGCWSSNEIEDLSMYTALTMDTGQPSQVEQTFEKEGGSYFKDNKITVTIEIVPKQSYENSNKTADTGAKAHNYVNISETGDSVLEILRQFAIRLDHPVIGHHLKVIVISKQLLQEQRIQDLMDFVLRDNDIRPSCLILMSEGRAADILKTKYGDEIPAFHIRGMTRNRFRNNRIMKGIITSELDALMYAKKTFVLQNIVEANQEVEFSGGGVIKGDTGKWIGNLDQQDIESIAWIKGEVKGGTLKTYNPDHKTVTYEIKSAKSKISAKMNKDHQPVFHVNIESEGRLIETWKNPGLSSKKEYLEKLQEIFEERLAAMIQSLMQKMQSDYKVDVAGFGDRLAVEEPQEWKKLKDHWDETFSRTPVTFDIKLKITDFGSFIE</sequence>
<dbReference type="InterPro" id="IPR057336">
    <property type="entry name" value="GerAC_N"/>
</dbReference>
<dbReference type="GO" id="GO:0009847">
    <property type="term" value="P:spore germination"/>
    <property type="evidence" value="ECO:0007669"/>
    <property type="project" value="InterPro"/>
</dbReference>
<dbReference type="InterPro" id="IPR038501">
    <property type="entry name" value="Spore_GerAC_C_sf"/>
</dbReference>
<keyword evidence="5" id="KW-0472">Membrane</keyword>
<dbReference type="OrthoDB" id="2569624at2"/>
<evidence type="ECO:0000256" key="6">
    <source>
        <dbReference type="ARBA" id="ARBA00023139"/>
    </source>
</evidence>
<name>A0A1G9KIZ9_9BACL</name>
<protein>
    <submittedName>
        <fullName evidence="12">Spore germination protein</fullName>
    </submittedName>
    <submittedName>
        <fullName evidence="11">Spore gernimation protein GerC</fullName>
    </submittedName>
</protein>
<evidence type="ECO:0000313" key="11">
    <source>
        <dbReference type="EMBL" id="KWX69922.1"/>
    </source>
</evidence>
<evidence type="ECO:0000256" key="4">
    <source>
        <dbReference type="ARBA" id="ARBA00022729"/>
    </source>
</evidence>
<evidence type="ECO:0000256" key="1">
    <source>
        <dbReference type="ARBA" id="ARBA00004635"/>
    </source>
</evidence>
<keyword evidence="3" id="KW-0309">Germination</keyword>
<feature type="domain" description="Spore germination protein N-terminal" evidence="10">
    <location>
        <begin position="25"/>
        <end position="195"/>
    </location>
</feature>
<evidence type="ECO:0000259" key="10">
    <source>
        <dbReference type="Pfam" id="PF25198"/>
    </source>
</evidence>
<dbReference type="Pfam" id="PF25198">
    <property type="entry name" value="Spore_GerAC_N"/>
    <property type="match status" value="1"/>
</dbReference>
<feature type="chain" id="PRO_5039463287" evidence="8">
    <location>
        <begin position="25"/>
        <end position="399"/>
    </location>
</feature>
<comment type="similarity">
    <text evidence="2">Belongs to the GerABKC lipoprotein family.</text>
</comment>
<keyword evidence="6" id="KW-0564">Palmitate</keyword>
<evidence type="ECO:0000256" key="2">
    <source>
        <dbReference type="ARBA" id="ARBA00007886"/>
    </source>
</evidence>
<evidence type="ECO:0000313" key="12">
    <source>
        <dbReference type="EMBL" id="SDL49524.1"/>
    </source>
</evidence>
<evidence type="ECO:0000256" key="7">
    <source>
        <dbReference type="ARBA" id="ARBA00023288"/>
    </source>
</evidence>
<dbReference type="Proteomes" id="UP000182783">
    <property type="component" value="Unassembled WGS sequence"/>
</dbReference>
<reference evidence="11 13" key="1">
    <citation type="submission" date="2015-08" db="EMBL/GenBank/DDBJ databases">
        <title>Genome of Paenibacillus jilunlii.</title>
        <authorList>
            <person name="Sant'Anna F.H."/>
            <person name="Ambrosini A."/>
            <person name="Souza R."/>
            <person name="Bach E."/>
            <person name="Fernandes G."/>
            <person name="Balsanelli E."/>
            <person name="Baura V.A."/>
            <person name="Pedrosa F.O."/>
            <person name="Souza E.M."/>
            <person name="Passaglia L."/>
        </authorList>
    </citation>
    <scope>NUCLEOTIDE SEQUENCE [LARGE SCALE GENOMIC DNA]</scope>
    <source>
        <strain evidence="11 13">DSM 23019</strain>
    </source>
</reference>
<dbReference type="EMBL" id="FNGM01000003">
    <property type="protein sequence ID" value="SDL49524.1"/>
    <property type="molecule type" value="Genomic_DNA"/>
</dbReference>
<dbReference type="PANTHER" id="PTHR35789">
    <property type="entry name" value="SPORE GERMINATION PROTEIN B3"/>
    <property type="match status" value="1"/>
</dbReference>
<dbReference type="RefSeq" id="WP_062528321.1">
    <property type="nucleotide sequence ID" value="NZ_CP048429.1"/>
</dbReference>
<feature type="signal peptide" evidence="8">
    <location>
        <begin position="1"/>
        <end position="24"/>
    </location>
</feature>
<reference evidence="12 14" key="2">
    <citation type="submission" date="2016-10" db="EMBL/GenBank/DDBJ databases">
        <authorList>
            <person name="de Groot N.N."/>
        </authorList>
    </citation>
    <scope>NUCLEOTIDE SEQUENCE [LARGE SCALE GENOMIC DNA]</scope>
    <source>
        <strain evidence="12 14">CGMCC 1.10239</strain>
    </source>
</reference>
<keyword evidence="13" id="KW-1185">Reference proteome</keyword>
<dbReference type="InterPro" id="IPR046953">
    <property type="entry name" value="Spore_GerAC-like_C"/>
</dbReference>
<dbReference type="InterPro" id="IPR008844">
    <property type="entry name" value="Spore_GerAC-like"/>
</dbReference>
<keyword evidence="4 8" id="KW-0732">Signal</keyword>
<accession>A0A1G9KIZ9</accession>
<proteinExistence type="inferred from homology"/>
<dbReference type="GO" id="GO:0016020">
    <property type="term" value="C:membrane"/>
    <property type="evidence" value="ECO:0007669"/>
    <property type="project" value="UniProtKB-SubCell"/>
</dbReference>
<dbReference type="Pfam" id="PF05504">
    <property type="entry name" value="Spore_GerAC"/>
    <property type="match status" value="1"/>
</dbReference>
<evidence type="ECO:0000313" key="14">
    <source>
        <dbReference type="Proteomes" id="UP000182783"/>
    </source>
</evidence>
<feature type="domain" description="Spore germination GerAC-like C-terminal" evidence="9">
    <location>
        <begin position="227"/>
        <end position="395"/>
    </location>
</feature>
<dbReference type="Proteomes" id="UP000070252">
    <property type="component" value="Unassembled WGS sequence"/>
</dbReference>
<evidence type="ECO:0000313" key="13">
    <source>
        <dbReference type="Proteomes" id="UP000070252"/>
    </source>
</evidence>